<comment type="caution">
    <text evidence="4">The sequence shown here is derived from an EMBL/GenBank/DDBJ whole genome shotgun (WGS) entry which is preliminary data.</text>
</comment>
<protein>
    <submittedName>
        <fullName evidence="4">Sugar/nucleoside kinase (Ribokinase family)</fullName>
    </submittedName>
</protein>
<keyword evidence="5" id="KW-1185">Reference proteome</keyword>
<organism evidence="4 5">
    <name type="scientific">Rhizobium aquaticum</name>
    <dbReference type="NCBI Taxonomy" id="1549636"/>
    <lineage>
        <taxon>Bacteria</taxon>
        <taxon>Pseudomonadati</taxon>
        <taxon>Pseudomonadota</taxon>
        <taxon>Alphaproteobacteria</taxon>
        <taxon>Hyphomicrobiales</taxon>
        <taxon>Rhizobiaceae</taxon>
        <taxon>Rhizobium/Agrobacterium group</taxon>
        <taxon>Rhizobium</taxon>
    </lineage>
</organism>
<sequence>MSGRIDVIGFGAIAVDHIVYVDRPLSAGKGKVTGRRLAHGGNVATALVAVARLGGRGAFIGWLPDLADDVAGIELQREGVDISMAPHRPDAAPIRSQITVGSDGERFIAYDDDVPHGTSDSLAEETFTAAAVLLVDGYAVHSEPAVGRAKALGVTIVADIEWSVGEATDRVMALADHLVLPMAFGRGATGLNDPVDILDRLWRSDLTAVVLTDGERGSYLRQIGDERIWHIPAIPVQTVDTTGAGDCYHGAYALAVARGEKPLDCAAYATAAAALSVTAEGGRSGLPTDTACREIMRQAAAPTIVKLR</sequence>
<evidence type="ECO:0000313" key="4">
    <source>
        <dbReference type="EMBL" id="MET3614059.1"/>
    </source>
</evidence>
<dbReference type="InterPro" id="IPR002173">
    <property type="entry name" value="Carboh/pur_kinase_PfkB_CS"/>
</dbReference>
<accession>A0ABV2J2I5</accession>
<reference evidence="4 5" key="1">
    <citation type="submission" date="2024-06" db="EMBL/GenBank/DDBJ databases">
        <title>Genomic Encyclopedia of Type Strains, Phase IV (KMG-IV): sequencing the most valuable type-strain genomes for metagenomic binning, comparative biology and taxonomic classification.</title>
        <authorList>
            <person name="Goeker M."/>
        </authorList>
    </citation>
    <scope>NUCLEOTIDE SEQUENCE [LARGE SCALE GENOMIC DNA]</scope>
    <source>
        <strain evidence="4 5">DSM 29780</strain>
    </source>
</reference>
<keyword evidence="2 4" id="KW-0418">Kinase</keyword>
<dbReference type="InterPro" id="IPR029056">
    <property type="entry name" value="Ribokinase-like"/>
</dbReference>
<gene>
    <name evidence="4" type="ORF">ABID16_002396</name>
</gene>
<dbReference type="InterPro" id="IPR011611">
    <property type="entry name" value="PfkB_dom"/>
</dbReference>
<dbReference type="GO" id="GO:0016301">
    <property type="term" value="F:kinase activity"/>
    <property type="evidence" value="ECO:0007669"/>
    <property type="project" value="UniProtKB-KW"/>
</dbReference>
<proteinExistence type="predicted"/>
<feature type="domain" description="Carbohydrate kinase PfkB" evidence="3">
    <location>
        <begin position="8"/>
        <end position="288"/>
    </location>
</feature>
<dbReference type="SUPFAM" id="SSF53613">
    <property type="entry name" value="Ribokinase-like"/>
    <property type="match status" value="1"/>
</dbReference>
<evidence type="ECO:0000256" key="1">
    <source>
        <dbReference type="ARBA" id="ARBA00022679"/>
    </source>
</evidence>
<dbReference type="Pfam" id="PF00294">
    <property type="entry name" value="PfkB"/>
    <property type="match status" value="1"/>
</dbReference>
<dbReference type="EMBL" id="JBEPMB010000003">
    <property type="protein sequence ID" value="MET3614059.1"/>
    <property type="molecule type" value="Genomic_DNA"/>
</dbReference>
<dbReference type="PANTHER" id="PTHR10584">
    <property type="entry name" value="SUGAR KINASE"/>
    <property type="match status" value="1"/>
</dbReference>
<evidence type="ECO:0000259" key="3">
    <source>
        <dbReference type="Pfam" id="PF00294"/>
    </source>
</evidence>
<dbReference type="PROSITE" id="PS00584">
    <property type="entry name" value="PFKB_KINASES_2"/>
    <property type="match status" value="1"/>
</dbReference>
<dbReference type="PANTHER" id="PTHR10584:SF157">
    <property type="entry name" value="SULFOFRUCTOSE KINASE"/>
    <property type="match status" value="1"/>
</dbReference>
<dbReference type="Gene3D" id="3.40.1190.20">
    <property type="match status" value="1"/>
</dbReference>
<dbReference type="RefSeq" id="WP_354556577.1">
    <property type="nucleotide sequence ID" value="NZ_JBEPMB010000003.1"/>
</dbReference>
<keyword evidence="1" id="KW-0808">Transferase</keyword>
<evidence type="ECO:0000313" key="5">
    <source>
        <dbReference type="Proteomes" id="UP001549047"/>
    </source>
</evidence>
<name>A0ABV2J2I5_9HYPH</name>
<dbReference type="Proteomes" id="UP001549047">
    <property type="component" value="Unassembled WGS sequence"/>
</dbReference>
<evidence type="ECO:0000256" key="2">
    <source>
        <dbReference type="ARBA" id="ARBA00022777"/>
    </source>
</evidence>